<organism evidence="1">
    <name type="scientific">marine sediment metagenome</name>
    <dbReference type="NCBI Taxonomy" id="412755"/>
    <lineage>
        <taxon>unclassified sequences</taxon>
        <taxon>metagenomes</taxon>
        <taxon>ecological metagenomes</taxon>
    </lineage>
</organism>
<feature type="non-terminal residue" evidence="1">
    <location>
        <position position="1"/>
    </location>
</feature>
<sequence>GIAKDGTTWTSNLTYNRVAGDIWHVTETNDTHAGDNVPYDTDVYIFAKLRLNVSDLVDTDGVDTFNINWVNGWLNCSTLGVTALEMDEYNVSGVTNCDTNMIFVHFVAGPYQWTRGQNITDIQMKFKLYV</sequence>
<proteinExistence type="predicted"/>
<comment type="caution">
    <text evidence="1">The sequence shown here is derived from an EMBL/GenBank/DDBJ whole genome shotgun (WGS) entry which is preliminary data.</text>
</comment>
<dbReference type="EMBL" id="BARU01006592">
    <property type="protein sequence ID" value="GAH34097.1"/>
    <property type="molecule type" value="Genomic_DNA"/>
</dbReference>
<dbReference type="AlphaFoldDB" id="X1ENH2"/>
<protein>
    <submittedName>
        <fullName evidence="1">Uncharacterized protein</fullName>
    </submittedName>
</protein>
<gene>
    <name evidence="1" type="ORF">S03H2_12973</name>
</gene>
<reference evidence="1" key="1">
    <citation type="journal article" date="2014" name="Front. Microbiol.">
        <title>High frequency of phylogenetically diverse reductive dehalogenase-homologous genes in deep subseafloor sedimentary metagenomes.</title>
        <authorList>
            <person name="Kawai M."/>
            <person name="Futagami T."/>
            <person name="Toyoda A."/>
            <person name="Takaki Y."/>
            <person name="Nishi S."/>
            <person name="Hori S."/>
            <person name="Arai W."/>
            <person name="Tsubouchi T."/>
            <person name="Morono Y."/>
            <person name="Uchiyama I."/>
            <person name="Ito T."/>
            <person name="Fujiyama A."/>
            <person name="Inagaki F."/>
            <person name="Takami H."/>
        </authorList>
    </citation>
    <scope>NUCLEOTIDE SEQUENCE</scope>
    <source>
        <strain evidence="1">Expedition CK06-06</strain>
    </source>
</reference>
<evidence type="ECO:0000313" key="1">
    <source>
        <dbReference type="EMBL" id="GAH34097.1"/>
    </source>
</evidence>
<name>X1ENH2_9ZZZZ</name>
<accession>X1ENH2</accession>